<organism evidence="1 7">
    <name type="scientific">Synechococcus phage S-CAM1</name>
    <dbReference type="NCBI Taxonomy" id="754037"/>
    <lineage>
        <taxon>Viruses</taxon>
        <taxon>Duplodnaviria</taxon>
        <taxon>Heunggongvirae</taxon>
        <taxon>Uroviricota</taxon>
        <taxon>Caudoviricetes</taxon>
        <taxon>Pantevenvirales</taxon>
        <taxon>Kyanoviridae</taxon>
        <taxon>Anaposvirus</taxon>
        <taxon>Anaposvirus socalone</taxon>
    </lineage>
</organism>
<dbReference type="EMBL" id="KU686196">
    <property type="protein sequence ID" value="AOV58358.1"/>
    <property type="molecule type" value="Genomic_DNA"/>
</dbReference>
<gene>
    <name evidence="4" type="ORF">C030809_103</name>
    <name evidence="6" type="ORF">C290910_103</name>
    <name evidence="3" type="ORF">N170310_103</name>
    <name evidence="2" type="ORF">N330309_103</name>
    <name evidence="5" type="ORF">S170810_103</name>
    <name evidence="1" type="ORF">SXBG_00228</name>
</gene>
<dbReference type="GeneID" id="15009649"/>
<dbReference type="Proteomes" id="UP000241610">
    <property type="component" value="Segment"/>
</dbReference>
<dbReference type="Proteomes" id="UP000241591">
    <property type="component" value="Segment"/>
</dbReference>
<dbReference type="Proteomes" id="UP000240287">
    <property type="component" value="Genome"/>
</dbReference>
<dbReference type="RefSeq" id="YP_007673141.1">
    <property type="nucleotide sequence ID" value="NC_020837.1"/>
</dbReference>
<accession>M4QFF2</accession>
<dbReference type="EMBL" id="KU686194">
    <property type="protein sequence ID" value="AOV57858.1"/>
    <property type="molecule type" value="Genomic_DNA"/>
</dbReference>
<evidence type="ECO:0000313" key="1">
    <source>
        <dbReference type="EMBL" id="AGH26963.1"/>
    </source>
</evidence>
<keyword evidence="7" id="KW-1185">Reference proteome</keyword>
<evidence type="ECO:0000313" key="3">
    <source>
        <dbReference type="EMBL" id="AOV57608.1"/>
    </source>
</evidence>
<evidence type="ECO:0000313" key="5">
    <source>
        <dbReference type="EMBL" id="AOV58108.1"/>
    </source>
</evidence>
<dbReference type="KEGG" id="vg:15009649"/>
<evidence type="ECO:0000313" key="4">
    <source>
        <dbReference type="EMBL" id="AOV57858.1"/>
    </source>
</evidence>
<evidence type="ECO:0000313" key="8">
    <source>
        <dbReference type="Proteomes" id="UP000240287"/>
    </source>
</evidence>
<reference evidence="8 9" key="2">
    <citation type="journal article" date="2016" name="Virology">
        <title>The genomic content and context of auxiliary metabolic genes in marine cyanomyoviruses.</title>
        <authorList>
            <person name="Crummett L.T."/>
            <person name="Puxty R.J."/>
            <person name="Weihe C."/>
            <person name="Marston M.F."/>
            <person name="Martiny J.B."/>
        </authorList>
    </citation>
    <scope>NUCLEOTIDE SEQUENCE [LARGE SCALE GENOMIC DNA]</scope>
    <source>
        <strain evidence="2">0309SB33</strain>
        <strain evidence="3">0310NB17</strain>
        <strain evidence="4">0809CC03</strain>
        <strain evidence="5">0810SB17</strain>
        <strain evidence="6">0910CC29</strain>
    </source>
</reference>
<sequence length="106" mass="10859">MASGILGTQASLSANTLTTVYTVPAATVAYVNFNIVNTNSTPVSVRVALAATSTPTGAEYIEYNAEIAGYGILERTGIALQATKNIVVLSDTANVSVAAYGVEEEA</sequence>
<dbReference type="EMBL" id="KU686195">
    <property type="protein sequence ID" value="AOV58108.1"/>
    <property type="molecule type" value="Genomic_DNA"/>
</dbReference>
<evidence type="ECO:0000313" key="6">
    <source>
        <dbReference type="EMBL" id="AOV58358.1"/>
    </source>
</evidence>
<dbReference type="Proteomes" id="UP000203521">
    <property type="component" value="Segment"/>
</dbReference>
<reference evidence="1 7" key="1">
    <citation type="submission" date="2010-11" db="EMBL/GenBank/DDBJ databases">
        <title>The Genome Sequence of Synechococcus phage S-CAM1 0208SB26.</title>
        <authorList>
            <consortium name="The Broad Institute Genome Sequencing Platform"/>
            <person name="Henn M.R."/>
            <person name="Martiny J."/>
            <person name="Weihe C."/>
            <person name="Levin J."/>
            <person name="Malboeuf C."/>
            <person name="Casali M."/>
            <person name="Russ C."/>
            <person name="Lennon N."/>
            <person name="Chapman S.B."/>
            <person name="Erlich R."/>
            <person name="Young S.K."/>
            <person name="Yandava C."/>
            <person name="Zeng Q."/>
            <person name="Alvarado L."/>
            <person name="Anderson S."/>
            <person name="Berlin A."/>
            <person name="Chen Z."/>
            <person name="Freedman E."/>
            <person name="Gellesch M."/>
            <person name="Goldberg J."/>
            <person name="Green L."/>
            <person name="Griggs A."/>
            <person name="Gujja S."/>
            <person name="Heilman E.R."/>
            <person name="Heiman D."/>
            <person name="Hollinger A."/>
            <person name="Howarth C."/>
            <person name="Larson L."/>
            <person name="Mehta T."/>
            <person name="Pearson M."/>
            <person name="Roberts A."/>
            <person name="Ryan E."/>
            <person name="Saif S."/>
            <person name="Shea T."/>
            <person name="Shenoy N."/>
            <person name="Sisk P."/>
            <person name="Stolte C."/>
            <person name="Sykes S."/>
            <person name="White J."/>
            <person name="Haas B."/>
            <person name="Nusbaum C."/>
            <person name="Birren B."/>
        </authorList>
    </citation>
    <scope>NUCLEOTIDE SEQUENCE [LARGE SCALE GENOMIC DNA]</scope>
    <source>
        <strain evidence="1 7">S-CAM1</strain>
    </source>
</reference>
<dbReference type="EMBL" id="KU686193">
    <property type="protein sequence ID" value="AOV57608.1"/>
    <property type="molecule type" value="Genomic_DNA"/>
</dbReference>
<evidence type="ECO:0000313" key="2">
    <source>
        <dbReference type="EMBL" id="AOV57358.1"/>
    </source>
</evidence>
<evidence type="ECO:0000313" key="7">
    <source>
        <dbReference type="Proteomes" id="UP000203521"/>
    </source>
</evidence>
<name>M4QFF2_9CAUD</name>
<dbReference type="Proteomes" id="UP000241494">
    <property type="component" value="Segment"/>
</dbReference>
<dbReference type="EMBL" id="HQ634177">
    <property type="protein sequence ID" value="AGH26963.1"/>
    <property type="molecule type" value="Genomic_DNA"/>
</dbReference>
<dbReference type="EMBL" id="KU686192">
    <property type="protein sequence ID" value="AOV57358.1"/>
    <property type="molecule type" value="Genomic_DNA"/>
</dbReference>
<protein>
    <submittedName>
        <fullName evidence="1">Uncharacterized protein</fullName>
    </submittedName>
</protein>
<evidence type="ECO:0000313" key="9">
    <source>
        <dbReference type="Proteomes" id="UP000241265"/>
    </source>
</evidence>
<dbReference type="Proteomes" id="UP000241265">
    <property type="component" value="Genome"/>
</dbReference>
<proteinExistence type="predicted"/>